<evidence type="ECO:0000256" key="1">
    <source>
        <dbReference type="ARBA" id="ARBA00004917"/>
    </source>
</evidence>
<evidence type="ECO:0000256" key="2">
    <source>
        <dbReference type="ARBA" id="ARBA00007424"/>
    </source>
</evidence>
<keyword evidence="9" id="KW-1185">Reference proteome</keyword>
<evidence type="ECO:0000256" key="3">
    <source>
        <dbReference type="ARBA" id="ARBA00012664"/>
    </source>
</evidence>
<dbReference type="RefSeq" id="WP_254151743.1">
    <property type="nucleotide sequence ID" value="NZ_JAHESD010000003.1"/>
</dbReference>
<comment type="function">
    <text evidence="7">Catalyzes the formation of 6,7-dimethyl-8-ribityllumazine by condensation of 5-amino-6-(D-ribitylamino)uracil with 3,4-dihydroxy-2-butanone 4-phosphate. This is the penultimate step in the biosynthesis of riboflavin.</text>
</comment>
<name>A0ABS5VKS5_9BACT</name>
<reference evidence="8 9" key="1">
    <citation type="submission" date="2021-05" db="EMBL/GenBank/DDBJ databases">
        <title>A Polyphasic approach of four new species of the genus Ohtaekwangia: Ohtaekwangia histidinii sp. nov., Ohtaekwangia cretensis sp. nov., Ohtaekwangia indiensis sp. nov., Ohtaekwangia reichenbachii sp. nov. from diverse environment.</title>
        <authorList>
            <person name="Octaviana S."/>
        </authorList>
    </citation>
    <scope>NUCLEOTIDE SEQUENCE [LARGE SCALE GENOMIC DNA]</scope>
    <source>
        <strain evidence="8 9">PWU20</strain>
    </source>
</reference>
<dbReference type="PANTHER" id="PTHR21058:SF0">
    <property type="entry name" value="6,7-DIMETHYL-8-RIBITYLLUMAZINE SYNTHASE"/>
    <property type="match status" value="1"/>
</dbReference>
<sequence length="157" mass="16929">MPGVLKSGSANTKLNLSRKRFAIIVAEWNEEITEALYDGAVESLLAHGVKKTNIVRKNVPGSYELTLGALWMAERKDIDAVICLGCVIQGDTPHFDYICQAVAYGITEVNIKTKKPAIFGVLTTLNKKQALERAGGKLGNKGEEAAITAIKMLAIKG</sequence>
<keyword evidence="5 7" id="KW-0808">Transferase</keyword>
<keyword evidence="4 7" id="KW-0686">Riboflavin biosynthesis</keyword>
<dbReference type="CDD" id="cd09209">
    <property type="entry name" value="Lumazine_synthase-I"/>
    <property type="match status" value="1"/>
</dbReference>
<evidence type="ECO:0000313" key="9">
    <source>
        <dbReference type="Proteomes" id="UP000772618"/>
    </source>
</evidence>
<dbReference type="InterPro" id="IPR002180">
    <property type="entry name" value="LS/RS"/>
</dbReference>
<feature type="binding site" evidence="7">
    <location>
        <begin position="86"/>
        <end position="88"/>
    </location>
    <ligand>
        <name>5-amino-6-(D-ribitylamino)uracil</name>
        <dbReference type="ChEBI" id="CHEBI:15934"/>
    </ligand>
</feature>
<evidence type="ECO:0000313" key="8">
    <source>
        <dbReference type="EMBL" id="MBT1702048.1"/>
    </source>
</evidence>
<evidence type="ECO:0000256" key="5">
    <source>
        <dbReference type="ARBA" id="ARBA00022679"/>
    </source>
</evidence>
<proteinExistence type="inferred from homology"/>
<gene>
    <name evidence="7 8" type="primary">ribH</name>
    <name evidence="8" type="ORF">KK060_02080</name>
</gene>
<dbReference type="PANTHER" id="PTHR21058">
    <property type="entry name" value="6,7-DIMETHYL-8-RIBITYLLUMAZINE SYNTHASE DMRL SYNTHASE LUMAZINE SYNTHASE"/>
    <property type="match status" value="1"/>
</dbReference>
<feature type="binding site" evidence="7">
    <location>
        <begin position="62"/>
        <end position="64"/>
    </location>
    <ligand>
        <name>5-amino-6-(D-ribitylamino)uracil</name>
        <dbReference type="ChEBI" id="CHEBI:15934"/>
    </ligand>
</feature>
<comment type="pathway">
    <text evidence="1 7">Cofactor biosynthesis; riboflavin biosynthesis; riboflavin from 2-hydroxy-3-oxobutyl phosphate and 5-amino-6-(D-ribitylamino)uracil: step 1/2.</text>
</comment>
<evidence type="ECO:0000256" key="4">
    <source>
        <dbReference type="ARBA" id="ARBA00022619"/>
    </source>
</evidence>
<feature type="binding site" evidence="7">
    <location>
        <position position="28"/>
    </location>
    <ligand>
        <name>5-amino-6-(D-ribitylamino)uracil</name>
        <dbReference type="ChEBI" id="CHEBI:15934"/>
    </ligand>
</feature>
<comment type="catalytic activity">
    <reaction evidence="6 7">
        <text>(2S)-2-hydroxy-3-oxobutyl phosphate + 5-amino-6-(D-ribitylamino)uracil = 6,7-dimethyl-8-(1-D-ribityl)lumazine + phosphate + 2 H2O + H(+)</text>
        <dbReference type="Rhea" id="RHEA:26152"/>
        <dbReference type="ChEBI" id="CHEBI:15377"/>
        <dbReference type="ChEBI" id="CHEBI:15378"/>
        <dbReference type="ChEBI" id="CHEBI:15934"/>
        <dbReference type="ChEBI" id="CHEBI:43474"/>
        <dbReference type="ChEBI" id="CHEBI:58201"/>
        <dbReference type="ChEBI" id="CHEBI:58830"/>
        <dbReference type="EC" id="2.5.1.78"/>
    </reaction>
</comment>
<comment type="similarity">
    <text evidence="2 7">Belongs to the DMRL synthase family.</text>
</comment>
<feature type="binding site" evidence="7">
    <location>
        <position position="133"/>
    </location>
    <ligand>
        <name>(2S)-2-hydroxy-3-oxobutyl phosphate</name>
        <dbReference type="ChEBI" id="CHEBI:58830"/>
    </ligand>
</feature>
<evidence type="ECO:0000256" key="7">
    <source>
        <dbReference type="HAMAP-Rule" id="MF_00178"/>
    </source>
</evidence>
<evidence type="ECO:0000256" key="6">
    <source>
        <dbReference type="ARBA" id="ARBA00048785"/>
    </source>
</evidence>
<dbReference type="Pfam" id="PF00885">
    <property type="entry name" value="DMRL_synthase"/>
    <property type="match status" value="1"/>
</dbReference>
<dbReference type="NCBIfam" id="TIGR00114">
    <property type="entry name" value="lumazine-synth"/>
    <property type="match status" value="1"/>
</dbReference>
<feature type="binding site" evidence="7">
    <location>
        <begin position="91"/>
        <end position="92"/>
    </location>
    <ligand>
        <name>(2S)-2-hydroxy-3-oxobutyl phosphate</name>
        <dbReference type="ChEBI" id="CHEBI:58830"/>
    </ligand>
</feature>
<dbReference type="HAMAP" id="MF_00178">
    <property type="entry name" value="Lumazine_synth"/>
    <property type="match status" value="1"/>
</dbReference>
<feature type="active site" description="Proton donor" evidence="7">
    <location>
        <position position="94"/>
    </location>
</feature>
<dbReference type="EC" id="2.5.1.78" evidence="3 7"/>
<feature type="binding site" evidence="7">
    <location>
        <position position="119"/>
    </location>
    <ligand>
        <name>5-amino-6-(D-ribitylamino)uracil</name>
        <dbReference type="ChEBI" id="CHEBI:15934"/>
    </ligand>
</feature>
<dbReference type="GO" id="GO:0000906">
    <property type="term" value="F:6,7-dimethyl-8-ribityllumazine synthase activity"/>
    <property type="evidence" value="ECO:0007669"/>
    <property type="project" value="UniProtKB-EC"/>
</dbReference>
<dbReference type="SUPFAM" id="SSF52121">
    <property type="entry name" value="Lumazine synthase"/>
    <property type="match status" value="1"/>
</dbReference>
<dbReference type="InterPro" id="IPR034964">
    <property type="entry name" value="LS"/>
</dbReference>
<dbReference type="Gene3D" id="3.40.50.960">
    <property type="entry name" value="Lumazine/riboflavin synthase"/>
    <property type="match status" value="1"/>
</dbReference>
<dbReference type="InterPro" id="IPR036467">
    <property type="entry name" value="LS/RS_sf"/>
</dbReference>
<accession>A0ABS5VKS5</accession>
<protein>
    <recommendedName>
        <fullName evidence="3 7">6,7-dimethyl-8-ribityllumazine synthase</fullName>
        <shortName evidence="7">DMRL synthase</shortName>
        <shortName evidence="7">LS</shortName>
        <shortName evidence="7">Lumazine synthase</shortName>
        <ecNumber evidence="3 7">2.5.1.78</ecNumber>
    </recommendedName>
</protein>
<dbReference type="Proteomes" id="UP000772618">
    <property type="component" value="Unassembled WGS sequence"/>
</dbReference>
<organism evidence="8 9">
    <name type="scientific">Chryseosolibacter indicus</name>
    <dbReference type="NCBI Taxonomy" id="2782351"/>
    <lineage>
        <taxon>Bacteria</taxon>
        <taxon>Pseudomonadati</taxon>
        <taxon>Bacteroidota</taxon>
        <taxon>Cytophagia</taxon>
        <taxon>Cytophagales</taxon>
        <taxon>Chryseotaleaceae</taxon>
        <taxon>Chryseosolibacter</taxon>
    </lineage>
</organism>
<comment type="caution">
    <text evidence="8">The sequence shown here is derived from an EMBL/GenBank/DDBJ whole genome shotgun (WGS) entry which is preliminary data.</text>
</comment>
<dbReference type="EMBL" id="JAHESD010000003">
    <property type="protein sequence ID" value="MBT1702048.1"/>
    <property type="molecule type" value="Genomic_DNA"/>
</dbReference>